<evidence type="ECO:0000313" key="5">
    <source>
        <dbReference type="Proteomes" id="UP000318331"/>
    </source>
</evidence>
<dbReference type="AlphaFoldDB" id="A0A543HXK7"/>
<dbReference type="Gene3D" id="3.30.450.40">
    <property type="match status" value="2"/>
</dbReference>
<keyword evidence="5" id="KW-1185">Reference proteome</keyword>
<evidence type="ECO:0000313" key="4">
    <source>
        <dbReference type="EMBL" id="TQM63098.1"/>
    </source>
</evidence>
<dbReference type="GO" id="GO:0003700">
    <property type="term" value="F:DNA-binding transcription factor activity"/>
    <property type="evidence" value="ECO:0007669"/>
    <property type="project" value="TreeGrafter"/>
</dbReference>
<feature type="domain" description="HTH iclR-type" evidence="3">
    <location>
        <begin position="51"/>
        <end position="112"/>
    </location>
</feature>
<dbReference type="InterPro" id="IPR036390">
    <property type="entry name" value="WH_DNA-bd_sf"/>
</dbReference>
<organism evidence="4 5">
    <name type="scientific">Klugiella xanthotipulae</name>
    <dbReference type="NCBI Taxonomy" id="244735"/>
    <lineage>
        <taxon>Bacteria</taxon>
        <taxon>Bacillati</taxon>
        <taxon>Actinomycetota</taxon>
        <taxon>Actinomycetes</taxon>
        <taxon>Micrococcales</taxon>
        <taxon>Microbacteriaceae</taxon>
        <taxon>Klugiella</taxon>
    </lineage>
</organism>
<dbReference type="GO" id="GO:0045892">
    <property type="term" value="P:negative regulation of DNA-templated transcription"/>
    <property type="evidence" value="ECO:0007669"/>
    <property type="project" value="TreeGrafter"/>
</dbReference>
<accession>A0A543HXK7</accession>
<evidence type="ECO:0000256" key="2">
    <source>
        <dbReference type="ARBA" id="ARBA00023163"/>
    </source>
</evidence>
<dbReference type="PANTHER" id="PTHR30136">
    <property type="entry name" value="HELIX-TURN-HELIX TRANSCRIPTIONAL REGULATOR, ICLR FAMILY"/>
    <property type="match status" value="1"/>
</dbReference>
<dbReference type="InterPro" id="IPR036388">
    <property type="entry name" value="WH-like_DNA-bd_sf"/>
</dbReference>
<dbReference type="SUPFAM" id="SSF55781">
    <property type="entry name" value="GAF domain-like"/>
    <property type="match status" value="1"/>
</dbReference>
<gene>
    <name evidence="4" type="ORF">FB466_1347</name>
</gene>
<dbReference type="SMART" id="SM00346">
    <property type="entry name" value="HTH_ICLR"/>
    <property type="match status" value="1"/>
</dbReference>
<dbReference type="PROSITE" id="PS51077">
    <property type="entry name" value="HTH_ICLR"/>
    <property type="match status" value="1"/>
</dbReference>
<name>A0A543HXK7_9MICO</name>
<dbReference type="Pfam" id="PF09339">
    <property type="entry name" value="HTH_IclR"/>
    <property type="match status" value="1"/>
</dbReference>
<dbReference type="OrthoDB" id="156285at2"/>
<dbReference type="InterPro" id="IPR005471">
    <property type="entry name" value="Tscrpt_reg_IclR_N"/>
</dbReference>
<dbReference type="Proteomes" id="UP000318331">
    <property type="component" value="Unassembled WGS sequence"/>
</dbReference>
<protein>
    <submittedName>
        <fullName evidence="4">IclR family transcriptional regulator</fullName>
    </submittedName>
</protein>
<dbReference type="Gene3D" id="1.10.10.10">
    <property type="entry name" value="Winged helix-like DNA-binding domain superfamily/Winged helix DNA-binding domain"/>
    <property type="match status" value="1"/>
</dbReference>
<dbReference type="InterPro" id="IPR029016">
    <property type="entry name" value="GAF-like_dom_sf"/>
</dbReference>
<dbReference type="PANTHER" id="PTHR30136:SF24">
    <property type="entry name" value="HTH-TYPE TRANSCRIPTIONAL REPRESSOR ALLR"/>
    <property type="match status" value="1"/>
</dbReference>
<evidence type="ECO:0000259" key="3">
    <source>
        <dbReference type="PROSITE" id="PS51077"/>
    </source>
</evidence>
<dbReference type="InterPro" id="IPR050707">
    <property type="entry name" value="HTH_MetabolicPath_Reg"/>
</dbReference>
<keyword evidence="1" id="KW-0805">Transcription regulation</keyword>
<dbReference type="SUPFAM" id="SSF46785">
    <property type="entry name" value="Winged helix' DNA-binding domain"/>
    <property type="match status" value="1"/>
</dbReference>
<dbReference type="EMBL" id="VFPN01000002">
    <property type="protein sequence ID" value="TQM63098.1"/>
    <property type="molecule type" value="Genomic_DNA"/>
</dbReference>
<reference evidence="4 5" key="1">
    <citation type="submission" date="2019-06" db="EMBL/GenBank/DDBJ databases">
        <title>Sequencing the genomes of 1000 actinobacteria strains.</title>
        <authorList>
            <person name="Klenk H.-P."/>
        </authorList>
    </citation>
    <scope>NUCLEOTIDE SEQUENCE [LARGE SCALE GENOMIC DNA]</scope>
    <source>
        <strain evidence="4 5">DSM 18031</strain>
    </source>
</reference>
<sequence>MYNCEPCGFICQTEIPFSPRHTTKEHNPVFWLERTTLSHVADLTIPSGSGAQTLARGIVALKIIVNSAEGLSAQELGERIGVHRTIAHRILSTLADADLIAKGADGRYRGAVGLLSLTAGAYLTLRDAAIPVLRRLANDLSSTVSLLVAQRGEAVALAVVEPQNVRYHITFSEGSAHPLDRGAAGHAISSLQPPAAEDHERVVLARSQGYVMSFGEVEPGAFGLAVPIELGPSGILACVNLISYREDVIVDAVDRMREAARQLADIAR</sequence>
<evidence type="ECO:0000256" key="1">
    <source>
        <dbReference type="ARBA" id="ARBA00023015"/>
    </source>
</evidence>
<dbReference type="GO" id="GO:0003677">
    <property type="term" value="F:DNA binding"/>
    <property type="evidence" value="ECO:0007669"/>
    <property type="project" value="InterPro"/>
</dbReference>
<comment type="caution">
    <text evidence="4">The sequence shown here is derived from an EMBL/GenBank/DDBJ whole genome shotgun (WGS) entry which is preliminary data.</text>
</comment>
<proteinExistence type="predicted"/>
<keyword evidence="2" id="KW-0804">Transcription</keyword>